<dbReference type="EMBL" id="QTSX02004332">
    <property type="protein sequence ID" value="KAJ9065665.1"/>
    <property type="molecule type" value="Genomic_DNA"/>
</dbReference>
<proteinExistence type="predicted"/>
<accession>A0ACC2STI8</accession>
<reference evidence="1" key="1">
    <citation type="submission" date="2022-04" db="EMBL/GenBank/DDBJ databases">
        <title>Genome of the entomopathogenic fungus Entomophthora muscae.</title>
        <authorList>
            <person name="Elya C."/>
            <person name="Lovett B.R."/>
            <person name="Lee E."/>
            <person name="Macias A.M."/>
            <person name="Hajek A.E."/>
            <person name="De Bivort B.L."/>
            <person name="Kasson M.T."/>
            <person name="De Fine Licht H.H."/>
            <person name="Stajich J.E."/>
        </authorList>
    </citation>
    <scope>NUCLEOTIDE SEQUENCE</scope>
    <source>
        <strain evidence="1">Berkeley</strain>
    </source>
</reference>
<organism evidence="1 2">
    <name type="scientific">Entomophthora muscae</name>
    <dbReference type="NCBI Taxonomy" id="34485"/>
    <lineage>
        <taxon>Eukaryota</taxon>
        <taxon>Fungi</taxon>
        <taxon>Fungi incertae sedis</taxon>
        <taxon>Zoopagomycota</taxon>
        <taxon>Entomophthoromycotina</taxon>
        <taxon>Entomophthoromycetes</taxon>
        <taxon>Entomophthorales</taxon>
        <taxon>Entomophthoraceae</taxon>
        <taxon>Entomophthora</taxon>
    </lineage>
</organism>
<gene>
    <name evidence="1" type="ORF">DSO57_1017239</name>
</gene>
<evidence type="ECO:0000313" key="1">
    <source>
        <dbReference type="EMBL" id="KAJ9065665.1"/>
    </source>
</evidence>
<comment type="caution">
    <text evidence="1">The sequence shown here is derived from an EMBL/GenBank/DDBJ whole genome shotgun (WGS) entry which is preliminary data.</text>
</comment>
<dbReference type="Proteomes" id="UP001165960">
    <property type="component" value="Unassembled WGS sequence"/>
</dbReference>
<evidence type="ECO:0000313" key="2">
    <source>
        <dbReference type="Proteomes" id="UP001165960"/>
    </source>
</evidence>
<name>A0ACC2STI8_9FUNG</name>
<keyword evidence="2" id="KW-1185">Reference proteome</keyword>
<sequence length="291" mass="32570">MSGVVRQPARKISNPPPSNRTSSSSNNSNQRRSGRATPSSEPKLQPRSKSVVDLLPPPPVPLPAPKKKGFSLFSIFKRNKKKGEICDHDAAAAAVALADIKAEEMRLLHEEEFTKLRRQREKDRSRSLYDMLPSQTRLTASEPASRNLSSPSTHSSISPNQRLSYQSPPRMLDHSPVPRMHDQSPVPRMQEPSPVPRMRSASSSNVQTPRPTTYFPNQLNAASRSSTHFYSPDAQRSTDSVASPNHRTMAKSPLIPTYYDSRQSFYALSSQSQSHFMHCPPMNHRSSRAYN</sequence>
<protein>
    <submittedName>
        <fullName evidence="1">Uncharacterized protein</fullName>
    </submittedName>
</protein>